<dbReference type="KEGG" id="ccjz:ccrud_07220"/>
<evidence type="ECO:0000259" key="1">
    <source>
        <dbReference type="Pfam" id="PF00089"/>
    </source>
</evidence>
<dbReference type="EMBL" id="CP015622">
    <property type="protein sequence ID" value="ANE04016.1"/>
    <property type="molecule type" value="Genomic_DNA"/>
</dbReference>
<dbReference type="Proteomes" id="UP000076929">
    <property type="component" value="Chromosome"/>
</dbReference>
<dbReference type="RefSeq" id="WP_066565669.1">
    <property type="nucleotide sequence ID" value="NZ_CP015622.1"/>
</dbReference>
<sequence length="213" mass="22480">MRSNHTVRIRSAGHYASGLLITEKHVTGLLSLREGQISERATFILTADHFLRTAGSVISIRGKNFSATATQSLSVFGTDLGLIKIDGKAPTMQLPLISNKPLCIGMKTTTFGFGGLPSATVPKEISGRVISAIRYGVSRNRATRVQYGALIFNSPHKAVKGDSGGPILVKGQVAGIQSMISDPGGYNTGIATAASLTQHIPAIAHAMELLKQD</sequence>
<accession>A0A172QTM3</accession>
<dbReference type="InterPro" id="IPR009003">
    <property type="entry name" value="Peptidase_S1_PA"/>
</dbReference>
<organism evidence="2 3">
    <name type="scientific">Corynebacterium crudilactis</name>
    <dbReference type="NCBI Taxonomy" id="1652495"/>
    <lineage>
        <taxon>Bacteria</taxon>
        <taxon>Bacillati</taxon>
        <taxon>Actinomycetota</taxon>
        <taxon>Actinomycetes</taxon>
        <taxon>Mycobacteriales</taxon>
        <taxon>Corynebacteriaceae</taxon>
        <taxon>Corynebacterium</taxon>
    </lineage>
</organism>
<dbReference type="Pfam" id="PF00089">
    <property type="entry name" value="Trypsin"/>
    <property type="match status" value="1"/>
</dbReference>
<dbReference type="AlphaFoldDB" id="A0A172QTM3"/>
<dbReference type="Gene3D" id="2.40.10.120">
    <property type="match status" value="1"/>
</dbReference>
<gene>
    <name evidence="2" type="ORF">ccrud_07220</name>
</gene>
<dbReference type="SUPFAM" id="SSF50494">
    <property type="entry name" value="Trypsin-like serine proteases"/>
    <property type="match status" value="1"/>
</dbReference>
<evidence type="ECO:0000313" key="2">
    <source>
        <dbReference type="EMBL" id="ANE04016.1"/>
    </source>
</evidence>
<reference evidence="2 3" key="1">
    <citation type="submission" date="2016-05" db="EMBL/GenBank/DDBJ databases">
        <title>Complete genome sequence of Corynebacterium crudilactis, a new Corynebacterium species isolated from raw cow's milk.</title>
        <authorList>
            <person name="Christian R."/>
            <person name="Zimmermann J."/>
            <person name="Lipski A."/>
            <person name="Kalinowski J."/>
        </authorList>
    </citation>
    <scope>NUCLEOTIDE SEQUENCE [LARGE SCALE GENOMIC DNA]</scope>
    <source>
        <strain evidence="2 3">JZ16</strain>
    </source>
</reference>
<dbReference type="STRING" id="1652495.ccrud_07220"/>
<proteinExistence type="predicted"/>
<evidence type="ECO:0000313" key="3">
    <source>
        <dbReference type="Proteomes" id="UP000076929"/>
    </source>
</evidence>
<keyword evidence="3" id="KW-1185">Reference proteome</keyword>
<dbReference type="OrthoDB" id="4423927at2"/>
<dbReference type="GO" id="GO:0006508">
    <property type="term" value="P:proteolysis"/>
    <property type="evidence" value="ECO:0007669"/>
    <property type="project" value="InterPro"/>
</dbReference>
<dbReference type="GO" id="GO:0004252">
    <property type="term" value="F:serine-type endopeptidase activity"/>
    <property type="evidence" value="ECO:0007669"/>
    <property type="project" value="InterPro"/>
</dbReference>
<feature type="domain" description="Peptidase S1" evidence="1">
    <location>
        <begin position="38"/>
        <end position="194"/>
    </location>
</feature>
<dbReference type="InterPro" id="IPR001254">
    <property type="entry name" value="Trypsin_dom"/>
</dbReference>
<protein>
    <recommendedName>
        <fullName evidence="1">Peptidase S1 domain-containing protein</fullName>
    </recommendedName>
</protein>
<name>A0A172QTM3_9CORY</name>